<dbReference type="NCBIfam" id="TIGR03715">
    <property type="entry name" value="KxYKxGKxW"/>
    <property type="match status" value="1"/>
</dbReference>
<feature type="compositionally biased region" description="Low complexity" evidence="5">
    <location>
        <begin position="1394"/>
        <end position="1463"/>
    </location>
</feature>
<name>A0A1Z5IH08_9LACO</name>
<evidence type="ECO:0000256" key="2">
    <source>
        <dbReference type="ARBA" id="ARBA00022525"/>
    </source>
</evidence>
<feature type="transmembrane region" description="Helical" evidence="6">
    <location>
        <begin position="1535"/>
        <end position="1553"/>
    </location>
</feature>
<feature type="domain" description="Gram-positive cocci surface proteins LPxTG" evidence="7">
    <location>
        <begin position="1525"/>
        <end position="1562"/>
    </location>
</feature>
<evidence type="ECO:0000256" key="1">
    <source>
        <dbReference type="ARBA" id="ARBA00022512"/>
    </source>
</evidence>
<feature type="compositionally biased region" description="Polar residues" evidence="5">
    <location>
        <begin position="95"/>
        <end position="109"/>
    </location>
</feature>
<keyword evidence="9" id="KW-1185">Reference proteome</keyword>
<evidence type="ECO:0000256" key="6">
    <source>
        <dbReference type="SAM" id="Phobius"/>
    </source>
</evidence>
<keyword evidence="6" id="KW-0472">Membrane</keyword>
<dbReference type="STRING" id="1302250.GCA_001313225_03158"/>
<keyword evidence="3" id="KW-0732">Signal</keyword>
<dbReference type="Gene3D" id="3.10.430.110">
    <property type="match status" value="3"/>
</dbReference>
<dbReference type="NCBIfam" id="TIGR01167">
    <property type="entry name" value="LPXTG_anchor"/>
    <property type="match status" value="1"/>
</dbReference>
<dbReference type="Gene3D" id="3.10.20.320">
    <property type="entry name" value="Putative peptidoglycan bound protein (lpxtg motif)"/>
    <property type="match status" value="1"/>
</dbReference>
<gene>
    <name evidence="8" type="ORF">IWT126_00736</name>
</gene>
<evidence type="ECO:0000313" key="9">
    <source>
        <dbReference type="Proteomes" id="UP000198402"/>
    </source>
</evidence>
<keyword evidence="6" id="KW-0812">Transmembrane</keyword>
<sequence length="1562" mass="164807">MERCGSQAIQGDLSKMKKQTMQQKRRRVLEDSSQLKEHFKMYKVGRIWLFAGLMTISLGAGIALGDQQDVHAAVTDATPTSQQATVPAAQTSLPATNTADSNAQTSDANQAGMKADTNGQPATDTATTDPAVDASTANANVNTETNTNVNKDTNTTNNASTKTANVNATPTNTGVTPTTDNTAAAPKTDATHAAVTNDVQTTDLGNVDNESTIDQAKAAAAKVYQATGKPQAVVATSGTEEPAPVEATHVTVQNTTKTYDGNADTPANYAVELSDNLTAPQGWYVTDTINQYLVDPTDLNLSQVSQNVGSYDITLSETGLQKLNAVAANQQKNLTVSAADVTAGKLTITKAPVPTGTVAILAAAKPYDNDATTDPTSYNVQLDAGIVAPTDWTRNADGTYKVNVASGDLDAAITSQTAGDYQVTLSNAGLQKLNALNANYDITADKVTSGGFQIQDNTKLNIGVAGIAPNATLPTTLTVGVSRTETVPTDWTVNYNNIAQDSEIYNVPMSYFDTSAVDNTKIGTYTVNLTTTALNNLNTANPDKQLAVTNIQPGKIFVTNDTNLPARDLSNFGGGLAGLNEIDNKQGDNNANPVFSNGAGFDMSLSFFGTTSEKQNNFTNIVIVPAGLTIATATSNSVDGKTTTLYTKADDPVTAIVNQVQPQLEQAVTNGLVYTDFKVTQLNNYKGRQAFAVQFGSVDYTHYQGAYNISVMIDPDVTNVTNGHWGNQPDANDNAILYATDTPTFTQGSYKLNYGGDYTNNDQVATTLGLTNAVTLKDSYANTATNPYAHLWGGKFTIVHIPVKDTYNLTDVNGNQVANPVTIQGQVGDGYNALSVVPTTIKDGNGVTQYVLDPSSLVTDQTFKATSQKLDGTEKVAEGQTYTVKYKHVIDTAIAANQVQVQNQAQTWNNTTPSSYTVSVPAGYAVPETWAKNPDGTYTITTASRDIDSTAVGTAVGQYNVTLSKQGIAKLAMLNPDYLFDNKIANFGTVTITPLNIPVNVEDTAGNQLAPQQNVQLGEAKTESGVNVAVDGYPTDQLAQITFNYAMTGNKGVKKATYIIDKQGNTFAEITTYTDGSQPSILYVLAAGLGGTKAGDAVANLYNKDIDQNRNPTTSLIKFGQTPEITTDQAGTFASLASVDVVYYQKATADVDYVDDDNGQGQILNSPVTINGFVGDNVTYTVAVPDGYLPVAPTTDGSKMTTTLTEDGSDNLVVHLTHKHTASIVVGTRDIHFKVASNNGIGGIDDSNLPKTITQKVIWNVDKDDVTGKYTATPQNDFADIPVQPITVNTTDGTINSTTTYTPQFDTVKGITLTPLTDLDANVITALGTPVNDTFYYYAARTQVPTNAPSATGEPGDGIQSRTQVPDDAPSVTTNDYYDYTQPGVPGPGIHVYTDNTQPGGTDTTTQTTDNDTTTPTTPVTTPTGDDNDTTTTTTDNNTTVPGTNPTGTTTDTDTTTTTTDNNRVVPTKNGRVVTSANRGTSVSSAYANATTNHAQQLGDVTGVETGNVTGSSQANAANAQTAKLPQTNEQSTSVWAMLGLGLMSILSLFGLAKGKKHEEDK</sequence>
<feature type="region of interest" description="Disordered" evidence="5">
    <location>
        <begin position="1346"/>
        <end position="1370"/>
    </location>
</feature>
<reference evidence="8 9" key="1">
    <citation type="submission" date="2015-11" db="EMBL/GenBank/DDBJ databases">
        <title>Draft genome sequences of new species of the genus Lactobacillus isolated from orchardgrass silage.</title>
        <authorList>
            <person name="Tohno M."/>
            <person name="Tanizawa Y."/>
            <person name="Arita M."/>
        </authorList>
    </citation>
    <scope>NUCLEOTIDE SEQUENCE [LARGE SCALE GENOMIC DNA]</scope>
    <source>
        <strain evidence="8 9">IWT126</strain>
    </source>
</reference>
<keyword evidence="6" id="KW-1133">Transmembrane helix</keyword>
<evidence type="ECO:0000259" key="7">
    <source>
        <dbReference type="PROSITE" id="PS50847"/>
    </source>
</evidence>
<keyword evidence="4" id="KW-0572">Peptidoglycan-anchor</keyword>
<feature type="compositionally biased region" description="Polar residues" evidence="5">
    <location>
        <begin position="197"/>
        <end position="207"/>
    </location>
</feature>
<dbReference type="PROSITE" id="PS50847">
    <property type="entry name" value="GRAM_POS_ANCHORING"/>
    <property type="match status" value="1"/>
</dbReference>
<dbReference type="Pfam" id="PF17883">
    <property type="entry name" value="MBG"/>
    <property type="match status" value="4"/>
</dbReference>
<evidence type="ECO:0000313" key="8">
    <source>
        <dbReference type="EMBL" id="GAX00721.1"/>
    </source>
</evidence>
<evidence type="ECO:0000256" key="4">
    <source>
        <dbReference type="ARBA" id="ARBA00023088"/>
    </source>
</evidence>
<keyword evidence="1" id="KW-0134">Cell wall</keyword>
<dbReference type="InterPro" id="IPR041277">
    <property type="entry name" value="MBG_Lactobacillales"/>
</dbReference>
<dbReference type="EMBL" id="BCMG01000003">
    <property type="protein sequence ID" value="GAX00721.1"/>
    <property type="molecule type" value="Genomic_DNA"/>
</dbReference>
<dbReference type="Pfam" id="PF19258">
    <property type="entry name" value="KxYKxGKxW_sig"/>
    <property type="match status" value="1"/>
</dbReference>
<proteinExistence type="predicted"/>
<protein>
    <submittedName>
        <fullName evidence="8">Mucus-binding protein, LPXTG-motif cell wall anchor</fullName>
    </submittedName>
</protein>
<comment type="caution">
    <text evidence="8">The sequence shown here is derived from an EMBL/GenBank/DDBJ whole genome shotgun (WGS) entry which is preliminary data.</text>
</comment>
<evidence type="ECO:0000256" key="3">
    <source>
        <dbReference type="ARBA" id="ARBA00022729"/>
    </source>
</evidence>
<dbReference type="InterPro" id="IPR019931">
    <property type="entry name" value="LPXTG_anchor"/>
</dbReference>
<feature type="transmembrane region" description="Helical" evidence="6">
    <location>
        <begin position="47"/>
        <end position="65"/>
    </location>
</feature>
<feature type="region of interest" description="Disordered" evidence="5">
    <location>
        <begin position="1384"/>
        <end position="1469"/>
    </location>
</feature>
<evidence type="ECO:0000256" key="5">
    <source>
        <dbReference type="SAM" id="MobiDB-lite"/>
    </source>
</evidence>
<keyword evidence="2" id="KW-0964">Secreted</keyword>
<dbReference type="InterPro" id="IPR022263">
    <property type="entry name" value="KxYKxGKxW"/>
</dbReference>
<dbReference type="Proteomes" id="UP000198402">
    <property type="component" value="Unassembled WGS sequence"/>
</dbReference>
<organism evidence="8 9">
    <name type="scientific">Secundilactobacillus silagei JCM 19001</name>
    <dbReference type="NCBI Taxonomy" id="1302250"/>
    <lineage>
        <taxon>Bacteria</taxon>
        <taxon>Bacillati</taxon>
        <taxon>Bacillota</taxon>
        <taxon>Bacilli</taxon>
        <taxon>Lactobacillales</taxon>
        <taxon>Lactobacillaceae</taxon>
        <taxon>Secundilactobacillus</taxon>
    </lineage>
</organism>
<accession>A0A1Z5IH08</accession>
<feature type="region of interest" description="Disordered" evidence="5">
    <location>
        <begin position="1"/>
        <end position="26"/>
    </location>
</feature>
<feature type="compositionally biased region" description="Low complexity" evidence="5">
    <location>
        <begin position="122"/>
        <end position="194"/>
    </location>
</feature>
<feature type="region of interest" description="Disordered" evidence="5">
    <location>
        <begin position="95"/>
        <end position="207"/>
    </location>
</feature>